<sequence length="45" mass="5152">MKIPTPYSCKRIGFEITGVICISDSGMFLISDTQFIVFDLEYQDE</sequence>
<keyword evidence="2" id="KW-1185">Reference proteome</keyword>
<protein>
    <submittedName>
        <fullName evidence="1">Uncharacterized protein</fullName>
    </submittedName>
</protein>
<organism evidence="1 2">
    <name type="scientific">Croceitalea vernalis</name>
    <dbReference type="NCBI Taxonomy" id="3075599"/>
    <lineage>
        <taxon>Bacteria</taxon>
        <taxon>Pseudomonadati</taxon>
        <taxon>Bacteroidota</taxon>
        <taxon>Flavobacteriia</taxon>
        <taxon>Flavobacteriales</taxon>
        <taxon>Flavobacteriaceae</taxon>
        <taxon>Croceitalea</taxon>
    </lineage>
</organism>
<comment type="caution">
    <text evidence="1">The sequence shown here is derived from an EMBL/GenBank/DDBJ whole genome shotgun (WGS) entry which is preliminary data.</text>
</comment>
<accession>A0ABU3BG82</accession>
<reference evidence="1 2" key="1">
    <citation type="submission" date="2023-09" db="EMBL/GenBank/DDBJ databases">
        <authorList>
            <person name="Rey-Velasco X."/>
        </authorList>
    </citation>
    <scope>NUCLEOTIDE SEQUENCE [LARGE SCALE GENOMIC DNA]</scope>
    <source>
        <strain evidence="1 2">P007</strain>
    </source>
</reference>
<dbReference type="EMBL" id="JAVRHU010000001">
    <property type="protein sequence ID" value="MDT0621184.1"/>
    <property type="molecule type" value="Genomic_DNA"/>
</dbReference>
<evidence type="ECO:0000313" key="2">
    <source>
        <dbReference type="Proteomes" id="UP001250662"/>
    </source>
</evidence>
<evidence type="ECO:0000313" key="1">
    <source>
        <dbReference type="EMBL" id="MDT0621184.1"/>
    </source>
</evidence>
<proteinExistence type="predicted"/>
<name>A0ABU3BG82_9FLAO</name>
<dbReference type="Proteomes" id="UP001250662">
    <property type="component" value="Unassembled WGS sequence"/>
</dbReference>
<gene>
    <name evidence="1" type="ORF">RM520_06090</name>
</gene>
<dbReference type="RefSeq" id="WP_311384814.1">
    <property type="nucleotide sequence ID" value="NZ_JAVRHU010000001.1"/>
</dbReference>